<dbReference type="EMBL" id="BMAU01021348">
    <property type="protein sequence ID" value="GFY18152.1"/>
    <property type="molecule type" value="Genomic_DNA"/>
</dbReference>
<evidence type="ECO:0000313" key="1">
    <source>
        <dbReference type="EMBL" id="GFY18152.1"/>
    </source>
</evidence>
<organism evidence="1 2">
    <name type="scientific">Trichonephila clavipes</name>
    <name type="common">Golden silk orbweaver</name>
    <name type="synonym">Nephila clavipes</name>
    <dbReference type="NCBI Taxonomy" id="2585209"/>
    <lineage>
        <taxon>Eukaryota</taxon>
        <taxon>Metazoa</taxon>
        <taxon>Ecdysozoa</taxon>
        <taxon>Arthropoda</taxon>
        <taxon>Chelicerata</taxon>
        <taxon>Arachnida</taxon>
        <taxon>Araneae</taxon>
        <taxon>Araneomorphae</taxon>
        <taxon>Entelegynae</taxon>
        <taxon>Araneoidea</taxon>
        <taxon>Nephilidae</taxon>
        <taxon>Trichonephila</taxon>
    </lineage>
</organism>
<dbReference type="Proteomes" id="UP000887159">
    <property type="component" value="Unassembled WGS sequence"/>
</dbReference>
<name>A0A8X6SQM3_TRICX</name>
<protein>
    <submittedName>
        <fullName evidence="1">Uncharacterized protein</fullName>
    </submittedName>
</protein>
<sequence length="131" mass="14544">MVACGVKFAPVVRSGNPHSLVDAVTIPSYPRQAQLERSGWPRKSWTGLKARSALCPGRLHTDLRRSPGNSWKRDFCAKHYASPINLIKPSITIIWLDSVQAGGITVSMSINFALSAVCEWSWRMLVCRAHI</sequence>
<accession>A0A8X6SQM3</accession>
<evidence type="ECO:0000313" key="2">
    <source>
        <dbReference type="Proteomes" id="UP000887159"/>
    </source>
</evidence>
<comment type="caution">
    <text evidence="1">The sequence shown here is derived from an EMBL/GenBank/DDBJ whole genome shotgun (WGS) entry which is preliminary data.</text>
</comment>
<gene>
    <name evidence="1" type="ORF">TNCV_2045591</name>
</gene>
<reference evidence="1" key="1">
    <citation type="submission" date="2020-08" db="EMBL/GenBank/DDBJ databases">
        <title>Multicomponent nature underlies the extraordinary mechanical properties of spider dragline silk.</title>
        <authorList>
            <person name="Kono N."/>
            <person name="Nakamura H."/>
            <person name="Mori M."/>
            <person name="Yoshida Y."/>
            <person name="Ohtoshi R."/>
            <person name="Malay A.D."/>
            <person name="Moran D.A.P."/>
            <person name="Tomita M."/>
            <person name="Numata K."/>
            <person name="Arakawa K."/>
        </authorList>
    </citation>
    <scope>NUCLEOTIDE SEQUENCE</scope>
</reference>
<proteinExistence type="predicted"/>
<dbReference type="AlphaFoldDB" id="A0A8X6SQM3"/>
<keyword evidence="2" id="KW-1185">Reference proteome</keyword>